<feature type="transmembrane region" description="Helical" evidence="1">
    <location>
        <begin position="21"/>
        <end position="40"/>
    </location>
</feature>
<feature type="transmembrane region" description="Helical" evidence="1">
    <location>
        <begin position="166"/>
        <end position="184"/>
    </location>
</feature>
<name>A0A7G9WDT4_9FIRM</name>
<keyword evidence="1" id="KW-0472">Membrane</keyword>
<keyword evidence="3" id="KW-1185">Reference proteome</keyword>
<dbReference type="Pfam" id="PF05857">
    <property type="entry name" value="TraX"/>
    <property type="match status" value="1"/>
</dbReference>
<keyword evidence="1" id="KW-1133">Transmembrane helix</keyword>
<feature type="transmembrane region" description="Helical" evidence="1">
    <location>
        <begin position="78"/>
        <end position="96"/>
    </location>
</feature>
<gene>
    <name evidence="2" type="ORF">H6X83_07640</name>
</gene>
<feature type="transmembrane region" description="Helical" evidence="1">
    <location>
        <begin position="191"/>
        <end position="209"/>
    </location>
</feature>
<proteinExistence type="predicted"/>
<evidence type="ECO:0000313" key="3">
    <source>
        <dbReference type="Proteomes" id="UP000516046"/>
    </source>
</evidence>
<evidence type="ECO:0000313" key="2">
    <source>
        <dbReference type="EMBL" id="QNO16846.1"/>
    </source>
</evidence>
<dbReference type="Proteomes" id="UP000516046">
    <property type="component" value="Chromosome"/>
</dbReference>
<feature type="transmembrane region" description="Helical" evidence="1">
    <location>
        <begin position="46"/>
        <end position="66"/>
    </location>
</feature>
<dbReference type="EMBL" id="CP060696">
    <property type="protein sequence ID" value="QNO16846.1"/>
    <property type="molecule type" value="Genomic_DNA"/>
</dbReference>
<keyword evidence="1" id="KW-0812">Transmembrane</keyword>
<feature type="transmembrane region" description="Helical" evidence="1">
    <location>
        <begin position="224"/>
        <end position="244"/>
    </location>
</feature>
<dbReference type="RefSeq" id="WP_212505913.1">
    <property type="nucleotide sequence ID" value="NZ_CP060696.1"/>
</dbReference>
<evidence type="ECO:0000256" key="1">
    <source>
        <dbReference type="SAM" id="Phobius"/>
    </source>
</evidence>
<sequence length="245" mass="27511">MNTADCRITSSHRNYGLSASTIKWFAIACMFADHVAWAFLPTFSALGFTLHAFGRITAPCMCYFIVEGYSHTHSVRKYLLRLGVFALISWPCFSFYETGTLTFRMGMIWSLFFALLAVCAFDKISNPVLKLLGVLICAVATQIGDWPIFCVVFTLIFWIFRGSFRAQALVFAGAAVIMAVGFSYRSLHAVPFTLMQLCVLLALIPLVLYNGRRGGESCPQLNKWAFYVFYPAHLLLLGLIKYIVL</sequence>
<reference evidence="2 3" key="1">
    <citation type="submission" date="2020-08" db="EMBL/GenBank/DDBJ databases">
        <authorList>
            <person name="Ren C."/>
            <person name="Gu Y."/>
            <person name="Xu Y."/>
        </authorList>
    </citation>
    <scope>NUCLEOTIDE SEQUENCE [LARGE SCALE GENOMIC DNA]</scope>
    <source>
        <strain evidence="2 3">LBM18003</strain>
    </source>
</reference>
<dbReference type="AlphaFoldDB" id="A0A7G9WDT4"/>
<feature type="transmembrane region" description="Helical" evidence="1">
    <location>
        <begin position="133"/>
        <end position="160"/>
    </location>
</feature>
<dbReference type="KEGG" id="caml:H6X83_07640"/>
<organism evidence="2 3">
    <name type="scientific">Caproicibacterium amylolyticum</name>
    <dbReference type="NCBI Taxonomy" id="2766537"/>
    <lineage>
        <taxon>Bacteria</taxon>
        <taxon>Bacillati</taxon>
        <taxon>Bacillota</taxon>
        <taxon>Clostridia</taxon>
        <taxon>Eubacteriales</taxon>
        <taxon>Oscillospiraceae</taxon>
        <taxon>Caproicibacterium</taxon>
    </lineage>
</organism>
<dbReference type="InterPro" id="IPR008875">
    <property type="entry name" value="TraX"/>
</dbReference>
<accession>A0A7G9WDT4</accession>
<protein>
    <submittedName>
        <fullName evidence="2">Pilus assembly protein</fullName>
    </submittedName>
</protein>